<name>A0A943HIZ0_9FIRM</name>
<proteinExistence type="predicted"/>
<reference evidence="1" key="1">
    <citation type="submission" date="2021-02" db="EMBL/GenBank/DDBJ databases">
        <title>Infant gut strain persistence is associated with maternal origin, phylogeny, and functional potential including surface adhesion and iron acquisition.</title>
        <authorList>
            <person name="Lou Y.C."/>
        </authorList>
    </citation>
    <scope>NUCLEOTIDE SEQUENCE</scope>
    <source>
        <strain evidence="1">L3_101_000M1_dasL3_101_000M1_concoct_87</strain>
    </source>
</reference>
<sequence length="118" mass="13526">MRAYTFTENGYTFKRINKKQARQAYSNGLTVRFCPCNLRPGSPFRLDMDINKINQNCAGETFDSIVNAFEWYNCRDSETGKYTAFYIPVETVDRFTGETPTAGTLGTVEQYAYSYMEG</sequence>
<accession>A0A943HIZ0</accession>
<dbReference type="Proteomes" id="UP000759273">
    <property type="component" value="Unassembled WGS sequence"/>
</dbReference>
<dbReference type="AlphaFoldDB" id="A0A943HIZ0"/>
<gene>
    <name evidence="1" type="ORF">KHY36_04280</name>
</gene>
<protein>
    <submittedName>
        <fullName evidence="1">Uncharacterized protein</fullName>
    </submittedName>
</protein>
<organism evidence="1 2">
    <name type="scientific">Subdoligranulum variabile</name>
    <dbReference type="NCBI Taxonomy" id="214851"/>
    <lineage>
        <taxon>Bacteria</taxon>
        <taxon>Bacillati</taxon>
        <taxon>Bacillota</taxon>
        <taxon>Clostridia</taxon>
        <taxon>Eubacteriales</taxon>
        <taxon>Oscillospiraceae</taxon>
        <taxon>Subdoligranulum</taxon>
    </lineage>
</organism>
<dbReference type="EMBL" id="JAGZGG010000006">
    <property type="protein sequence ID" value="MBS5331732.1"/>
    <property type="molecule type" value="Genomic_DNA"/>
</dbReference>
<comment type="caution">
    <text evidence="1">The sequence shown here is derived from an EMBL/GenBank/DDBJ whole genome shotgun (WGS) entry which is preliminary data.</text>
</comment>
<evidence type="ECO:0000313" key="2">
    <source>
        <dbReference type="Proteomes" id="UP000759273"/>
    </source>
</evidence>
<evidence type="ECO:0000313" key="1">
    <source>
        <dbReference type="EMBL" id="MBS5331732.1"/>
    </source>
</evidence>